<reference evidence="2" key="1">
    <citation type="submission" date="2018-06" db="EMBL/GenBank/DDBJ databases">
        <authorList>
            <person name="Zhirakovskaya E."/>
        </authorList>
    </citation>
    <scope>NUCLEOTIDE SEQUENCE</scope>
</reference>
<dbReference type="InterPro" id="IPR006175">
    <property type="entry name" value="YjgF/YER057c/UK114"/>
</dbReference>
<dbReference type="GO" id="GO:0019239">
    <property type="term" value="F:deaminase activity"/>
    <property type="evidence" value="ECO:0007669"/>
    <property type="project" value="TreeGrafter"/>
</dbReference>
<dbReference type="PANTHER" id="PTHR11803:SF58">
    <property type="entry name" value="PROTEIN HMF1-RELATED"/>
    <property type="match status" value="1"/>
</dbReference>
<dbReference type="EMBL" id="UOEU01000789">
    <property type="protein sequence ID" value="VAW40328.1"/>
    <property type="molecule type" value="Genomic_DNA"/>
</dbReference>
<evidence type="ECO:0000313" key="2">
    <source>
        <dbReference type="EMBL" id="VAW40328.1"/>
    </source>
</evidence>
<dbReference type="InterPro" id="IPR035959">
    <property type="entry name" value="RutC-like_sf"/>
</dbReference>
<dbReference type="PANTHER" id="PTHR11803">
    <property type="entry name" value="2-IMINOBUTANOATE/2-IMINOPROPANOATE DEAMINASE RIDA"/>
    <property type="match status" value="1"/>
</dbReference>
<dbReference type="GO" id="GO:0005829">
    <property type="term" value="C:cytosol"/>
    <property type="evidence" value="ECO:0007669"/>
    <property type="project" value="TreeGrafter"/>
</dbReference>
<sequence>VWQSLRNVETAVTAANGTLNDIVALRIYIVQAWMDKTAPVSEALREFFPENPPASTWIGVQSLARPEFLIEIEGTAVVD</sequence>
<accession>A0A3B0V9J1</accession>
<feature type="non-terminal residue" evidence="2">
    <location>
        <position position="1"/>
    </location>
</feature>
<organism evidence="2">
    <name type="scientific">hydrothermal vent metagenome</name>
    <dbReference type="NCBI Taxonomy" id="652676"/>
    <lineage>
        <taxon>unclassified sequences</taxon>
        <taxon>metagenomes</taxon>
        <taxon>ecological metagenomes</taxon>
    </lineage>
</organism>
<dbReference type="SUPFAM" id="SSF55298">
    <property type="entry name" value="YjgF-like"/>
    <property type="match status" value="1"/>
</dbReference>
<evidence type="ECO:0000256" key="1">
    <source>
        <dbReference type="ARBA" id="ARBA00010552"/>
    </source>
</evidence>
<dbReference type="AlphaFoldDB" id="A0A3B0V9J1"/>
<dbReference type="Pfam" id="PF01042">
    <property type="entry name" value="Ribonuc_L-PSP"/>
    <property type="match status" value="1"/>
</dbReference>
<protein>
    <recommendedName>
        <fullName evidence="3">RidA family protein</fullName>
    </recommendedName>
</protein>
<comment type="similarity">
    <text evidence="1">Belongs to the RutC family.</text>
</comment>
<name>A0A3B0V9J1_9ZZZZ</name>
<evidence type="ECO:0008006" key="3">
    <source>
        <dbReference type="Google" id="ProtNLM"/>
    </source>
</evidence>
<dbReference type="Gene3D" id="3.30.1330.40">
    <property type="entry name" value="RutC-like"/>
    <property type="match status" value="1"/>
</dbReference>
<proteinExistence type="inferred from homology"/>
<gene>
    <name evidence="2" type="ORF">MNBD_CHLOROFLEXI01-3734</name>
</gene>